<comment type="caution">
    <text evidence="1">The sequence shown here is derived from an EMBL/GenBank/DDBJ whole genome shotgun (WGS) entry which is preliminary data.</text>
</comment>
<sequence>MKYITIIGGQKKWYKAVTDDLNLELIHDGGEHPKRILGKLKRSKAIFLVLTATSHNATYMCVEYAKELGIPCFKLKGCKSQLRELILQLDH</sequence>
<evidence type="ECO:0000313" key="2">
    <source>
        <dbReference type="Proteomes" id="UP000190626"/>
    </source>
</evidence>
<organism evidence="1 2">
    <name type="scientific">Paenibacillus ferrarius</name>
    <dbReference type="NCBI Taxonomy" id="1469647"/>
    <lineage>
        <taxon>Bacteria</taxon>
        <taxon>Bacillati</taxon>
        <taxon>Bacillota</taxon>
        <taxon>Bacilli</taxon>
        <taxon>Bacillales</taxon>
        <taxon>Paenibacillaceae</taxon>
        <taxon>Paenibacillus</taxon>
    </lineage>
</organism>
<dbReference type="AlphaFoldDB" id="A0A1V4HA55"/>
<evidence type="ECO:0008006" key="3">
    <source>
        <dbReference type="Google" id="ProtNLM"/>
    </source>
</evidence>
<dbReference type="EMBL" id="MBTG01000056">
    <property type="protein sequence ID" value="OPH47607.1"/>
    <property type="molecule type" value="Genomic_DNA"/>
</dbReference>
<dbReference type="Proteomes" id="UP000190626">
    <property type="component" value="Unassembled WGS sequence"/>
</dbReference>
<accession>A0A1V4HA55</accession>
<keyword evidence="2" id="KW-1185">Reference proteome</keyword>
<name>A0A1V4HA55_9BACL</name>
<reference evidence="2" key="1">
    <citation type="submission" date="2016-07" db="EMBL/GenBank/DDBJ databases">
        <authorList>
            <person name="Florea S."/>
            <person name="Webb J.S."/>
            <person name="Jaromczyk J."/>
            <person name="Schardl C.L."/>
        </authorList>
    </citation>
    <scope>NUCLEOTIDE SEQUENCE [LARGE SCALE GENOMIC DNA]</scope>
    <source>
        <strain evidence="2">CY1</strain>
    </source>
</reference>
<gene>
    <name evidence="1" type="ORF">BC351_10470</name>
</gene>
<protein>
    <recommendedName>
        <fullName evidence="3">DUF2325 domain-containing protein</fullName>
    </recommendedName>
</protein>
<dbReference type="STRING" id="1469647.BC351_10470"/>
<proteinExistence type="predicted"/>
<evidence type="ECO:0000313" key="1">
    <source>
        <dbReference type="EMBL" id="OPH47607.1"/>
    </source>
</evidence>